<organism evidence="13 14">
    <name type="scientific">Chlamydomonas incerta</name>
    <dbReference type="NCBI Taxonomy" id="51695"/>
    <lineage>
        <taxon>Eukaryota</taxon>
        <taxon>Viridiplantae</taxon>
        <taxon>Chlorophyta</taxon>
        <taxon>core chlorophytes</taxon>
        <taxon>Chlorophyceae</taxon>
        <taxon>CS clade</taxon>
        <taxon>Chlamydomonadales</taxon>
        <taxon>Chlamydomonadaceae</taxon>
        <taxon>Chlamydomonas</taxon>
    </lineage>
</organism>
<dbReference type="GO" id="GO:0009881">
    <property type="term" value="F:photoreceptor activity"/>
    <property type="evidence" value="ECO:0007669"/>
    <property type="project" value="UniProtKB-KW"/>
</dbReference>
<dbReference type="EMBL" id="JAEHOC010000052">
    <property type="protein sequence ID" value="KAG2425777.1"/>
    <property type="molecule type" value="Genomic_DNA"/>
</dbReference>
<protein>
    <submittedName>
        <fullName evidence="13">Uncharacterized protein</fullName>
    </submittedName>
</protein>
<keyword evidence="9 12" id="KW-0472">Membrane</keyword>
<evidence type="ECO:0000256" key="9">
    <source>
        <dbReference type="ARBA" id="ARBA00023136"/>
    </source>
</evidence>
<feature type="transmembrane region" description="Helical" evidence="12">
    <location>
        <begin position="68"/>
        <end position="88"/>
    </location>
</feature>
<feature type="transmembrane region" description="Helical" evidence="12">
    <location>
        <begin position="123"/>
        <end position="142"/>
    </location>
</feature>
<comment type="similarity">
    <text evidence="2">Belongs to the archaeal/bacterial/fungal opsin family.</text>
</comment>
<evidence type="ECO:0000313" key="14">
    <source>
        <dbReference type="Proteomes" id="UP000650467"/>
    </source>
</evidence>
<dbReference type="Proteomes" id="UP000650467">
    <property type="component" value="Unassembled WGS sequence"/>
</dbReference>
<dbReference type="Gene3D" id="1.20.1070.10">
    <property type="entry name" value="Rhodopsin 7-helix transmembrane proteins"/>
    <property type="match status" value="1"/>
</dbReference>
<dbReference type="GO" id="GO:0005886">
    <property type="term" value="C:plasma membrane"/>
    <property type="evidence" value="ECO:0007669"/>
    <property type="project" value="TreeGrafter"/>
</dbReference>
<evidence type="ECO:0000256" key="6">
    <source>
        <dbReference type="ARBA" id="ARBA00022925"/>
    </source>
</evidence>
<evidence type="ECO:0000256" key="12">
    <source>
        <dbReference type="SAM" id="Phobius"/>
    </source>
</evidence>
<feature type="transmembrane region" description="Helical" evidence="12">
    <location>
        <begin position="162"/>
        <end position="184"/>
    </location>
</feature>
<dbReference type="Pfam" id="PF01036">
    <property type="entry name" value="Bac_rhodopsin"/>
    <property type="match status" value="1"/>
</dbReference>
<keyword evidence="14" id="KW-1185">Reference proteome</keyword>
<keyword evidence="6" id="KW-0681">Retinal protein</keyword>
<gene>
    <name evidence="13" type="ORF">HXX76_013402</name>
</gene>
<keyword evidence="8" id="KW-0157">Chromophore</keyword>
<accession>A0A835SIX0</accession>
<evidence type="ECO:0000256" key="11">
    <source>
        <dbReference type="SAM" id="MobiDB-lite"/>
    </source>
</evidence>
<dbReference type="PANTHER" id="PTHR28286">
    <property type="match status" value="1"/>
</dbReference>
<evidence type="ECO:0000256" key="4">
    <source>
        <dbReference type="ARBA" id="ARBA00022606"/>
    </source>
</evidence>
<name>A0A835SIX0_CHLIN</name>
<comment type="caution">
    <text evidence="13">The sequence shown here is derived from an EMBL/GenBank/DDBJ whole genome shotgun (WGS) entry which is preliminary data.</text>
</comment>
<dbReference type="PANTHER" id="PTHR28286:SF2">
    <property type="entry name" value="BACTERIORHODOPSIN _OPSIN, NOPA (EUROFUNG)"/>
    <property type="match status" value="1"/>
</dbReference>
<keyword evidence="10" id="KW-0675">Receptor</keyword>
<keyword evidence="3" id="KW-0600">Photoreceptor protein</keyword>
<evidence type="ECO:0000256" key="10">
    <source>
        <dbReference type="ARBA" id="ARBA00023170"/>
    </source>
</evidence>
<comment type="subcellular location">
    <subcellularLocation>
        <location evidence="1">Membrane</location>
        <topology evidence="1">Multi-pass membrane protein</topology>
    </subcellularLocation>
</comment>
<evidence type="ECO:0000313" key="13">
    <source>
        <dbReference type="EMBL" id="KAG2425777.1"/>
    </source>
</evidence>
<dbReference type="InterPro" id="IPR001425">
    <property type="entry name" value="Arc/bac/fun_rhodopsins"/>
</dbReference>
<feature type="transmembrane region" description="Helical" evidence="12">
    <location>
        <begin position="7"/>
        <end position="22"/>
    </location>
</feature>
<evidence type="ECO:0000256" key="1">
    <source>
        <dbReference type="ARBA" id="ARBA00004141"/>
    </source>
</evidence>
<evidence type="ECO:0000256" key="8">
    <source>
        <dbReference type="ARBA" id="ARBA00022991"/>
    </source>
</evidence>
<reference evidence="13" key="1">
    <citation type="journal article" date="2020" name="bioRxiv">
        <title>Comparative genomics of Chlamydomonas.</title>
        <authorList>
            <person name="Craig R.J."/>
            <person name="Hasan A.R."/>
            <person name="Ness R.W."/>
            <person name="Keightley P.D."/>
        </authorList>
    </citation>
    <scope>NUCLEOTIDE SEQUENCE</scope>
    <source>
        <strain evidence="13">SAG 7.73</strain>
    </source>
</reference>
<dbReference type="OrthoDB" id="536545at2759"/>
<proteinExistence type="inferred from homology"/>
<keyword evidence="4" id="KW-0716">Sensory transduction</keyword>
<dbReference type="Gene3D" id="6.20.370.80">
    <property type="match status" value="1"/>
</dbReference>
<keyword evidence="5 12" id="KW-0812">Transmembrane</keyword>
<dbReference type="AlphaFoldDB" id="A0A835SIX0"/>
<dbReference type="SUPFAM" id="SSF81321">
    <property type="entry name" value="Family A G protein-coupled receptor-like"/>
    <property type="match status" value="1"/>
</dbReference>
<evidence type="ECO:0000256" key="7">
    <source>
        <dbReference type="ARBA" id="ARBA00022989"/>
    </source>
</evidence>
<feature type="transmembrane region" description="Helical" evidence="12">
    <location>
        <begin position="100"/>
        <end position="117"/>
    </location>
</feature>
<evidence type="ECO:0000256" key="3">
    <source>
        <dbReference type="ARBA" id="ARBA00022543"/>
    </source>
</evidence>
<sequence length="606" mass="65068">MAYVMNWIAFAISVVVLAWYAYEALHTACGWEEVYVCVIETFNVTFEIFAEFEEPLTVYLSSGMRVPFLRYTEWLMSCPVILIHLSNLSGLSDGYNKRTMLLLVTLIGCLVTGVYSAMCDYGWIKWAMYTISCIYCAFVYWFSAKVYLETYHMVPKGSARKVVLAMASIFFVTWGIVYPLLFALGPEGLNAISFHLSNFLHCIADLFSKLLWGALGHQLRIIIHKHILLYGDIRKTTKVGFGNEELEVATMIEPADADETAERLPVDKYLRRPSFALIRNQLKQEGKEIYPDLDRDSLYGSNSSFTGYTGRFVDFADPDFLPIPFTAGGGDLGNAAGAGGSTPRLVPGRIILVVPDSARWMVEFMRHGLSSLPAPFEIVPTVGVGAVMQLAQMGTAAPGGLDAVLMHAHLARTGLVTKLKMRGVPVILFGWSPSAPDAAEVQASGADQLCEGYSMAPGSNGLKQLVSALSTFQAQAGKLVENGLGGGGAGFNDQPFSPQAVGSTYGGASMMPTPQPAAVAPSARVPSSVGGAFGISSNPLYGMPHAQTMEPQQPGPYYARSGAATPPNGPAAGATTAAPEGGTAEAVMLQSLLGEIAKLRNELGEN</sequence>
<evidence type="ECO:0000256" key="2">
    <source>
        <dbReference type="ARBA" id="ARBA00008130"/>
    </source>
</evidence>
<evidence type="ECO:0000256" key="5">
    <source>
        <dbReference type="ARBA" id="ARBA00022692"/>
    </source>
</evidence>
<feature type="region of interest" description="Disordered" evidence="11">
    <location>
        <begin position="546"/>
        <end position="578"/>
    </location>
</feature>
<dbReference type="GO" id="GO:0007602">
    <property type="term" value="P:phototransduction"/>
    <property type="evidence" value="ECO:0007669"/>
    <property type="project" value="UniProtKB-KW"/>
</dbReference>
<feature type="compositionally biased region" description="Low complexity" evidence="11">
    <location>
        <begin position="562"/>
        <end position="578"/>
    </location>
</feature>
<keyword evidence="7 12" id="KW-1133">Transmembrane helix</keyword>
<dbReference type="SMART" id="SM01021">
    <property type="entry name" value="Bac_rhodopsin"/>
    <property type="match status" value="1"/>
</dbReference>